<sequence>MSHLEKEREFTIRDWDKEIIRLTKDEMLFLIDITVEWDYISLAEKGEKVEDSVKLELLDALESIYIHSTHADKRIARLCEIAKNLYIKLLDISYKDVLFVIKEIINIKGFITKFGVLDYFWQENEVTQIKNELIETVSRTRHLKLLKLSI</sequence>
<dbReference type="AlphaFoldDB" id="A0A7Y0HM11"/>
<gene>
    <name evidence="1" type="ORF">HBE96_00325</name>
</gene>
<keyword evidence="2" id="KW-1185">Reference proteome</keyword>
<comment type="caution">
    <text evidence="1">The sequence shown here is derived from an EMBL/GenBank/DDBJ whole genome shotgun (WGS) entry which is preliminary data.</text>
</comment>
<organism evidence="1 2">
    <name type="scientific">Clostridium muellerianum</name>
    <dbReference type="NCBI Taxonomy" id="2716538"/>
    <lineage>
        <taxon>Bacteria</taxon>
        <taxon>Bacillati</taxon>
        <taxon>Bacillota</taxon>
        <taxon>Clostridia</taxon>
        <taxon>Eubacteriales</taxon>
        <taxon>Clostridiaceae</taxon>
        <taxon>Clostridium</taxon>
    </lineage>
</organism>
<evidence type="ECO:0000313" key="1">
    <source>
        <dbReference type="EMBL" id="NMM61172.1"/>
    </source>
</evidence>
<name>A0A7Y0HM11_9CLOT</name>
<proteinExistence type="predicted"/>
<accession>A0A7Y0HM11</accession>
<evidence type="ECO:0000313" key="2">
    <source>
        <dbReference type="Proteomes" id="UP000537131"/>
    </source>
</evidence>
<dbReference type="Proteomes" id="UP000537131">
    <property type="component" value="Unassembled WGS sequence"/>
</dbReference>
<protein>
    <submittedName>
        <fullName evidence="1">Uncharacterized protein</fullName>
    </submittedName>
</protein>
<reference evidence="1 2" key="1">
    <citation type="submission" date="2020-06" db="EMBL/GenBank/DDBJ databases">
        <title>Complete Genome Sequence of Clostridium muelleri sp. nov. P21T, an Acid-Alcohol Producing Acetogen Isolated from Old Hay.</title>
        <authorList>
            <person name="Duncan K.E."/>
            <person name="Tanner R.S."/>
        </authorList>
    </citation>
    <scope>NUCLEOTIDE SEQUENCE [LARGE SCALE GENOMIC DNA]</scope>
    <source>
        <strain evidence="1 2">P21</strain>
    </source>
</reference>
<dbReference type="RefSeq" id="WP_169295785.1">
    <property type="nucleotide sequence ID" value="NZ_JABBNI010000001.1"/>
</dbReference>
<dbReference type="EMBL" id="JABBNI010000001">
    <property type="protein sequence ID" value="NMM61172.1"/>
    <property type="molecule type" value="Genomic_DNA"/>
</dbReference>